<evidence type="ECO:0000256" key="8">
    <source>
        <dbReference type="PIRSR" id="PIRSR000077-1"/>
    </source>
</evidence>
<dbReference type="GO" id="GO:0005829">
    <property type="term" value="C:cytosol"/>
    <property type="evidence" value="ECO:0007669"/>
    <property type="project" value="TreeGrafter"/>
</dbReference>
<feature type="active site" description="Nucleophile" evidence="8">
    <location>
        <position position="35"/>
    </location>
</feature>
<dbReference type="PRINTS" id="PR00421">
    <property type="entry name" value="THIOREDOXIN"/>
</dbReference>
<evidence type="ECO:0000256" key="4">
    <source>
        <dbReference type="ARBA" id="ARBA00023157"/>
    </source>
</evidence>
<keyword evidence="5 9" id="KW-0676">Redox-active center</keyword>
<dbReference type="PANTHER" id="PTHR45663:SF11">
    <property type="entry name" value="GEO12009P1"/>
    <property type="match status" value="1"/>
</dbReference>
<evidence type="ECO:0000313" key="12">
    <source>
        <dbReference type="Proteomes" id="UP000320184"/>
    </source>
</evidence>
<feature type="disulfide bond" description="Redox-active" evidence="9">
    <location>
        <begin position="32"/>
        <end position="35"/>
    </location>
</feature>
<dbReference type="NCBIfam" id="TIGR01068">
    <property type="entry name" value="thioredoxin"/>
    <property type="match status" value="1"/>
</dbReference>
<dbReference type="FunFam" id="3.40.30.10:FF:000001">
    <property type="entry name" value="Thioredoxin"/>
    <property type="match status" value="1"/>
</dbReference>
<dbReference type="InterPro" id="IPR036249">
    <property type="entry name" value="Thioredoxin-like_sf"/>
</dbReference>
<dbReference type="CDD" id="cd02947">
    <property type="entry name" value="TRX_family"/>
    <property type="match status" value="1"/>
</dbReference>
<evidence type="ECO:0000256" key="2">
    <source>
        <dbReference type="ARBA" id="ARBA00022448"/>
    </source>
</evidence>
<feature type="active site" description="Nucleophile" evidence="8">
    <location>
        <position position="32"/>
    </location>
</feature>
<dbReference type="PROSITE" id="PS00194">
    <property type="entry name" value="THIOREDOXIN_1"/>
    <property type="match status" value="1"/>
</dbReference>
<dbReference type="AlphaFoldDB" id="A0A538SIV2"/>
<dbReference type="Gene3D" id="3.40.30.10">
    <property type="entry name" value="Glutaredoxin"/>
    <property type="match status" value="1"/>
</dbReference>
<proteinExistence type="inferred from homology"/>
<evidence type="ECO:0000256" key="3">
    <source>
        <dbReference type="ARBA" id="ARBA00022982"/>
    </source>
</evidence>
<dbReference type="PROSITE" id="PS51352">
    <property type="entry name" value="THIOREDOXIN_2"/>
    <property type="match status" value="1"/>
</dbReference>
<keyword evidence="4 9" id="KW-1015">Disulfide bond</keyword>
<feature type="site" description="Contributes to redox potential value" evidence="8">
    <location>
        <position position="33"/>
    </location>
</feature>
<dbReference type="InterPro" id="IPR013766">
    <property type="entry name" value="Thioredoxin_domain"/>
</dbReference>
<name>A0A538SIV2_UNCEI</name>
<evidence type="ECO:0000256" key="9">
    <source>
        <dbReference type="PIRSR" id="PIRSR000077-4"/>
    </source>
</evidence>
<keyword evidence="2" id="KW-0813">Transport</keyword>
<dbReference type="InterPro" id="IPR017937">
    <property type="entry name" value="Thioredoxin_CS"/>
</dbReference>
<accession>A0A538SIV2</accession>
<gene>
    <name evidence="11" type="primary">trxA</name>
    <name evidence="11" type="ORF">E6K73_06190</name>
</gene>
<dbReference type="SUPFAM" id="SSF52833">
    <property type="entry name" value="Thioredoxin-like"/>
    <property type="match status" value="1"/>
</dbReference>
<protein>
    <recommendedName>
        <fullName evidence="6 7">Thioredoxin</fullName>
    </recommendedName>
</protein>
<sequence>MGNAAAVTEQTFESEVIKATMPVLVDFWAAWCGPCRTIAPTLEEIATEYAGRLKVLKLDVDENQEIVINYRVLSIPTLILFKDGKEVERMVGAYPKQVMVSKLKQHI</sequence>
<dbReference type="PIRSF" id="PIRSF000077">
    <property type="entry name" value="Thioredoxin"/>
    <property type="match status" value="1"/>
</dbReference>
<evidence type="ECO:0000256" key="1">
    <source>
        <dbReference type="ARBA" id="ARBA00008987"/>
    </source>
</evidence>
<evidence type="ECO:0000256" key="7">
    <source>
        <dbReference type="PIRNR" id="PIRNR000077"/>
    </source>
</evidence>
<keyword evidence="3" id="KW-0249">Electron transport</keyword>
<comment type="caution">
    <text evidence="11">The sequence shown here is derived from an EMBL/GenBank/DDBJ whole genome shotgun (WGS) entry which is preliminary data.</text>
</comment>
<evidence type="ECO:0000256" key="5">
    <source>
        <dbReference type="ARBA" id="ARBA00023284"/>
    </source>
</evidence>
<dbReference type="Proteomes" id="UP000320184">
    <property type="component" value="Unassembled WGS sequence"/>
</dbReference>
<dbReference type="Pfam" id="PF00085">
    <property type="entry name" value="Thioredoxin"/>
    <property type="match status" value="1"/>
</dbReference>
<dbReference type="EMBL" id="VBOT01000075">
    <property type="protein sequence ID" value="TMQ51286.1"/>
    <property type="molecule type" value="Genomic_DNA"/>
</dbReference>
<evidence type="ECO:0000259" key="10">
    <source>
        <dbReference type="PROSITE" id="PS51352"/>
    </source>
</evidence>
<feature type="site" description="Deprotonates C-terminal active site Cys" evidence="8">
    <location>
        <position position="26"/>
    </location>
</feature>
<dbReference type="PANTHER" id="PTHR45663">
    <property type="entry name" value="GEO12009P1"/>
    <property type="match status" value="1"/>
</dbReference>
<feature type="domain" description="Thioredoxin" evidence="10">
    <location>
        <begin position="1"/>
        <end position="107"/>
    </location>
</feature>
<dbReference type="InterPro" id="IPR005746">
    <property type="entry name" value="Thioredoxin"/>
</dbReference>
<evidence type="ECO:0000256" key="6">
    <source>
        <dbReference type="NCBIfam" id="TIGR01068"/>
    </source>
</evidence>
<organism evidence="11 12">
    <name type="scientific">Eiseniibacteriota bacterium</name>
    <dbReference type="NCBI Taxonomy" id="2212470"/>
    <lineage>
        <taxon>Bacteria</taxon>
        <taxon>Candidatus Eiseniibacteriota</taxon>
    </lineage>
</organism>
<dbReference type="GO" id="GO:0015035">
    <property type="term" value="F:protein-disulfide reductase activity"/>
    <property type="evidence" value="ECO:0007669"/>
    <property type="project" value="UniProtKB-UniRule"/>
</dbReference>
<reference evidence="11 12" key="1">
    <citation type="journal article" date="2019" name="Nat. Microbiol.">
        <title>Mediterranean grassland soil C-N compound turnover is dependent on rainfall and depth, and is mediated by genomically divergent microorganisms.</title>
        <authorList>
            <person name="Diamond S."/>
            <person name="Andeer P.F."/>
            <person name="Li Z."/>
            <person name="Crits-Christoph A."/>
            <person name="Burstein D."/>
            <person name="Anantharaman K."/>
            <person name="Lane K.R."/>
            <person name="Thomas B.C."/>
            <person name="Pan C."/>
            <person name="Northen T.R."/>
            <person name="Banfield J.F."/>
        </authorList>
    </citation>
    <scope>NUCLEOTIDE SEQUENCE [LARGE SCALE GENOMIC DNA]</scope>
    <source>
        <strain evidence="11">WS_3</strain>
    </source>
</reference>
<feature type="site" description="Contributes to redox potential value" evidence="8">
    <location>
        <position position="34"/>
    </location>
</feature>
<dbReference type="GO" id="GO:0045454">
    <property type="term" value="P:cell redox homeostasis"/>
    <property type="evidence" value="ECO:0007669"/>
    <property type="project" value="TreeGrafter"/>
</dbReference>
<evidence type="ECO:0000313" key="11">
    <source>
        <dbReference type="EMBL" id="TMQ51286.1"/>
    </source>
</evidence>
<comment type="similarity">
    <text evidence="1 7">Belongs to the thioredoxin family.</text>
</comment>